<reference evidence="3" key="2">
    <citation type="submission" date="2025-09" db="UniProtKB">
        <authorList>
            <consortium name="Ensembl"/>
        </authorList>
    </citation>
    <scope>IDENTIFICATION</scope>
</reference>
<dbReference type="InterPro" id="IPR003006">
    <property type="entry name" value="Ig/MHC_CS"/>
</dbReference>
<dbReference type="InterPro" id="IPR013783">
    <property type="entry name" value="Ig-like_fold"/>
</dbReference>
<feature type="domain" description="Ig-like" evidence="2">
    <location>
        <begin position="1"/>
        <end position="80"/>
    </location>
</feature>
<accession>A0A8C8RWG9</accession>
<dbReference type="PANTHER" id="PTHR23411">
    <property type="entry name" value="TAPASIN"/>
    <property type="match status" value="1"/>
</dbReference>
<dbReference type="Proteomes" id="UP000694393">
    <property type="component" value="Unplaced"/>
</dbReference>
<dbReference type="SMART" id="SM00407">
    <property type="entry name" value="IGc1"/>
    <property type="match status" value="2"/>
</dbReference>
<feature type="domain" description="Ig-like" evidence="2">
    <location>
        <begin position="188"/>
        <end position="301"/>
    </location>
</feature>
<feature type="domain" description="Ig-like" evidence="2">
    <location>
        <begin position="93"/>
        <end position="187"/>
    </location>
</feature>
<dbReference type="AlphaFoldDB" id="A0A8C8RWG9"/>
<keyword evidence="4" id="KW-1185">Reference proteome</keyword>
<protein>
    <recommendedName>
        <fullName evidence="2">Ig-like domain-containing protein</fullName>
    </recommendedName>
</protein>
<dbReference type="InterPro" id="IPR007110">
    <property type="entry name" value="Ig-like_dom"/>
</dbReference>
<dbReference type="InterPro" id="IPR050380">
    <property type="entry name" value="Immune_Resp_Modulators"/>
</dbReference>
<evidence type="ECO:0000259" key="2">
    <source>
        <dbReference type="PROSITE" id="PS50835"/>
    </source>
</evidence>
<dbReference type="PROSITE" id="PS50835">
    <property type="entry name" value="IG_LIKE"/>
    <property type="match status" value="3"/>
</dbReference>
<dbReference type="InterPro" id="IPR036179">
    <property type="entry name" value="Ig-like_dom_sf"/>
</dbReference>
<evidence type="ECO:0000313" key="3">
    <source>
        <dbReference type="Ensembl" id="ENSPCEP00000011693.1"/>
    </source>
</evidence>
<dbReference type="Gene3D" id="2.60.40.10">
    <property type="entry name" value="Immunoglobulins"/>
    <property type="match status" value="3"/>
</dbReference>
<dbReference type="InterPro" id="IPR003597">
    <property type="entry name" value="Ig_C1-set"/>
</dbReference>
<dbReference type="SUPFAM" id="SSF48726">
    <property type="entry name" value="Immunoglobulin"/>
    <property type="match status" value="3"/>
</dbReference>
<dbReference type="FunFam" id="2.60.40.10:FF:000463">
    <property type="entry name" value="Immunoglobulin heavy constant gamma 1"/>
    <property type="match status" value="1"/>
</dbReference>
<sequence>VSPSSPSVTFSCFITGYFPKPVAMKWNLGSISTGMKSFPAVMSSSNIDSLSSQIDISASSWQGTTYHGVVEHKLTSTSISKQIPSKNATLLTPTVFSPKENSSTSDTQVFFLPPSPTALYVDSNAKLTCMVVNVYENDGLKMAWYPEKHELIDTKEQDNNTYTTYISRSTDKNNWEKGETFSCTVEHPDLLAPIRKTLSKKSPKRAQERHPLSHSRDTISLTCLVQGFFPDGISVQWQKNQKASKNLEYITITRKDGAGYSTFFLYSKLKVSKDSWEKGDTYTCMVSHEALLNKSIKETVSKVSGK</sequence>
<dbReference type="PROSITE" id="PS00290">
    <property type="entry name" value="IG_MHC"/>
    <property type="match status" value="2"/>
</dbReference>
<dbReference type="Ensembl" id="ENSPCET00000012091.1">
    <property type="protein sequence ID" value="ENSPCEP00000011693.1"/>
    <property type="gene ID" value="ENSPCEG00000009249.1"/>
</dbReference>
<name>A0A8C8RWG9_9SAUR</name>
<reference evidence="3" key="1">
    <citation type="submission" date="2025-08" db="UniProtKB">
        <authorList>
            <consortium name="Ensembl"/>
        </authorList>
    </citation>
    <scope>IDENTIFICATION</scope>
</reference>
<organism evidence="3 4">
    <name type="scientific">Pelusios castaneus</name>
    <name type="common">West African mud turtle</name>
    <dbReference type="NCBI Taxonomy" id="367368"/>
    <lineage>
        <taxon>Eukaryota</taxon>
        <taxon>Metazoa</taxon>
        <taxon>Chordata</taxon>
        <taxon>Craniata</taxon>
        <taxon>Vertebrata</taxon>
        <taxon>Euteleostomi</taxon>
        <taxon>Archelosauria</taxon>
        <taxon>Testudinata</taxon>
        <taxon>Testudines</taxon>
        <taxon>Pleurodira</taxon>
        <taxon>Pelomedusidae</taxon>
        <taxon>Pelusios</taxon>
    </lineage>
</organism>
<proteinExistence type="predicted"/>
<evidence type="ECO:0000313" key="4">
    <source>
        <dbReference type="Proteomes" id="UP000694393"/>
    </source>
</evidence>
<evidence type="ECO:0000256" key="1">
    <source>
        <dbReference type="ARBA" id="ARBA00023319"/>
    </source>
</evidence>
<dbReference type="Pfam" id="PF07654">
    <property type="entry name" value="C1-set"/>
    <property type="match status" value="3"/>
</dbReference>
<keyword evidence="1" id="KW-0393">Immunoglobulin domain</keyword>